<dbReference type="InterPro" id="IPR027417">
    <property type="entry name" value="P-loop_NTPase"/>
</dbReference>
<dbReference type="PROSITE" id="PS50893">
    <property type="entry name" value="ABC_TRANSPORTER_2"/>
    <property type="match status" value="1"/>
</dbReference>
<keyword evidence="1" id="KW-0808">Transferase</keyword>
<dbReference type="GO" id="GO:0000155">
    <property type="term" value="F:phosphorelay sensor kinase activity"/>
    <property type="evidence" value="ECO:0007669"/>
    <property type="project" value="InterPro"/>
</dbReference>
<dbReference type="GO" id="GO:0016020">
    <property type="term" value="C:membrane"/>
    <property type="evidence" value="ECO:0007669"/>
    <property type="project" value="InterPro"/>
</dbReference>
<dbReference type="InterPro" id="IPR036890">
    <property type="entry name" value="HATPase_C_sf"/>
</dbReference>
<dbReference type="PANTHER" id="PTHR24421:SF63">
    <property type="entry name" value="SENSOR HISTIDINE KINASE DESK"/>
    <property type="match status" value="1"/>
</dbReference>
<dbReference type="InterPro" id="IPR011712">
    <property type="entry name" value="Sig_transdc_His_kin_sub3_dim/P"/>
</dbReference>
<dbReference type="Pfam" id="PF00005">
    <property type="entry name" value="ABC_tran"/>
    <property type="match status" value="1"/>
</dbReference>
<feature type="domain" description="ABC transporter" evidence="5">
    <location>
        <begin position="142"/>
        <end position="333"/>
    </location>
</feature>
<keyword evidence="3" id="KW-0418">Kinase</keyword>
<name>A0A8R2FEF5_ACYPI</name>
<protein>
    <recommendedName>
        <fullName evidence="5">ABC transporter domain-containing protein</fullName>
    </recommendedName>
</protein>
<proteinExistence type="predicted"/>
<dbReference type="Gene3D" id="6.10.250.2870">
    <property type="match status" value="1"/>
</dbReference>
<dbReference type="Pfam" id="PF02518">
    <property type="entry name" value="HATPase_c"/>
    <property type="match status" value="1"/>
</dbReference>
<evidence type="ECO:0000256" key="1">
    <source>
        <dbReference type="ARBA" id="ARBA00022679"/>
    </source>
</evidence>
<dbReference type="EnsemblMetazoa" id="XM_008190411.1">
    <property type="protein sequence ID" value="XP_008188633.1"/>
    <property type="gene ID" value="LOC103310921"/>
</dbReference>
<dbReference type="InterPro" id="IPR003594">
    <property type="entry name" value="HATPase_dom"/>
</dbReference>
<dbReference type="InterPro" id="IPR050482">
    <property type="entry name" value="Sensor_HK_TwoCompSys"/>
</dbReference>
<reference evidence="6" key="1">
    <citation type="submission" date="2022-06" db="UniProtKB">
        <authorList>
            <consortium name="EnsemblMetazoa"/>
        </authorList>
    </citation>
    <scope>IDENTIFICATION</scope>
</reference>
<evidence type="ECO:0000256" key="4">
    <source>
        <dbReference type="ARBA" id="ARBA00022840"/>
    </source>
</evidence>
<dbReference type="PANTHER" id="PTHR24421">
    <property type="entry name" value="NITRATE/NITRITE SENSOR PROTEIN NARX-RELATED"/>
    <property type="match status" value="1"/>
</dbReference>
<dbReference type="GO" id="GO:0046983">
    <property type="term" value="F:protein dimerization activity"/>
    <property type="evidence" value="ECO:0007669"/>
    <property type="project" value="InterPro"/>
</dbReference>
<dbReference type="InterPro" id="IPR003593">
    <property type="entry name" value="AAA+_ATPase"/>
</dbReference>
<dbReference type="InterPro" id="IPR003439">
    <property type="entry name" value="ABC_transporter-like_ATP-bd"/>
</dbReference>
<evidence type="ECO:0000259" key="5">
    <source>
        <dbReference type="PROSITE" id="PS50893"/>
    </source>
</evidence>
<dbReference type="SMART" id="SM00382">
    <property type="entry name" value="AAA"/>
    <property type="match status" value="1"/>
</dbReference>
<accession>A0A8R2FEF5</accession>
<dbReference type="AlphaFoldDB" id="A0A8R2FEF5"/>
<keyword evidence="2" id="KW-0547">Nucleotide-binding</keyword>
<dbReference type="SUPFAM" id="SSF55874">
    <property type="entry name" value="ATPase domain of HSP90 chaperone/DNA topoisomerase II/histidine kinase"/>
    <property type="match status" value="1"/>
</dbReference>
<sequence length="434" mass="48892">MFGNFKALESEQLKEEIRSKNEHINTLIAEQERNRIGQDLHDTLGHVFASLSIKSELAMKLVDKDINKAKDEMASVNGLSKEALVKVRAIVDDLKLQSFEEEVKTMETLLENANLSFEFKNADRAQSLSPTRQSALSMILREAVNNVIKHAQATKKKVVSDVSFQINEGECTALIGPNGAGKSTLIDMIIGDRYPNDGQIISDDQQLDKKRMETFKEITRFDNDKLEQFAAKLSGGERRILDFTLSIIGKPDFVILDEPTSAMDTEMRKHFWKVIEEMKQEKEEMASVNGLSKEALVKVRAIVDDLKLQSFEEEVKTMETLLENANLSFEFKNADRAQSLSPTRQSALSMILREAVNNVIKHAQATKVTGEIVEENEHLTLVIIDDGIGMKHIDEDDFKSIKYRVHALKGQLKVSNLNKGLKMTITLPRGDDTL</sequence>
<evidence type="ECO:0000256" key="3">
    <source>
        <dbReference type="ARBA" id="ARBA00022777"/>
    </source>
</evidence>
<evidence type="ECO:0000256" key="2">
    <source>
        <dbReference type="ARBA" id="ARBA00022741"/>
    </source>
</evidence>
<dbReference type="CDD" id="cd16917">
    <property type="entry name" value="HATPase_UhpB-NarQ-NarX-like"/>
    <property type="match status" value="1"/>
</dbReference>
<dbReference type="GO" id="GO:0005524">
    <property type="term" value="F:ATP binding"/>
    <property type="evidence" value="ECO:0007669"/>
    <property type="project" value="UniProtKB-KW"/>
</dbReference>
<keyword evidence="4" id="KW-0067">ATP-binding</keyword>
<dbReference type="SUPFAM" id="SSF52540">
    <property type="entry name" value="P-loop containing nucleoside triphosphate hydrolases"/>
    <property type="match status" value="1"/>
</dbReference>
<organism evidence="6">
    <name type="scientific">Acyrthosiphon pisum</name>
    <name type="common">Pea aphid</name>
    <dbReference type="NCBI Taxonomy" id="7029"/>
    <lineage>
        <taxon>Eukaryota</taxon>
        <taxon>Metazoa</taxon>
        <taxon>Ecdysozoa</taxon>
        <taxon>Arthropoda</taxon>
        <taxon>Hexapoda</taxon>
        <taxon>Insecta</taxon>
        <taxon>Pterygota</taxon>
        <taxon>Neoptera</taxon>
        <taxon>Paraneoptera</taxon>
        <taxon>Hemiptera</taxon>
        <taxon>Sternorrhyncha</taxon>
        <taxon>Aphidomorpha</taxon>
        <taxon>Aphidoidea</taxon>
        <taxon>Aphididae</taxon>
        <taxon>Macrosiphini</taxon>
        <taxon>Acyrthosiphon</taxon>
    </lineage>
</organism>
<dbReference type="Gene3D" id="3.30.565.10">
    <property type="entry name" value="Histidine kinase-like ATPase, C-terminal domain"/>
    <property type="match status" value="1"/>
</dbReference>
<dbReference type="Pfam" id="PF07730">
    <property type="entry name" value="HisKA_3"/>
    <property type="match status" value="1"/>
</dbReference>
<dbReference type="GO" id="GO:0016887">
    <property type="term" value="F:ATP hydrolysis activity"/>
    <property type="evidence" value="ECO:0007669"/>
    <property type="project" value="InterPro"/>
</dbReference>
<evidence type="ECO:0000313" key="6">
    <source>
        <dbReference type="EnsemblMetazoa" id="XP_008188633.1"/>
    </source>
</evidence>
<dbReference type="Gene3D" id="3.40.50.300">
    <property type="entry name" value="P-loop containing nucleotide triphosphate hydrolases"/>
    <property type="match status" value="1"/>
</dbReference>